<proteinExistence type="predicted"/>
<evidence type="ECO:0000259" key="1">
    <source>
        <dbReference type="SMART" id="SM00256"/>
    </source>
</evidence>
<dbReference type="SUPFAM" id="SSF50965">
    <property type="entry name" value="Galactose oxidase, central domain"/>
    <property type="match status" value="1"/>
</dbReference>
<dbReference type="InterPro" id="IPR006527">
    <property type="entry name" value="F-box-assoc_dom_typ1"/>
</dbReference>
<dbReference type="EMBL" id="JAIQCV010000004">
    <property type="protein sequence ID" value="KAH1108844.1"/>
    <property type="molecule type" value="Genomic_DNA"/>
</dbReference>
<dbReference type="InterPro" id="IPR050796">
    <property type="entry name" value="SCF_F-box_component"/>
</dbReference>
<protein>
    <recommendedName>
        <fullName evidence="1">F-box domain-containing protein</fullName>
    </recommendedName>
</protein>
<dbReference type="NCBIfam" id="TIGR01640">
    <property type="entry name" value="F_box_assoc_1"/>
    <property type="match status" value="1"/>
</dbReference>
<reference evidence="2 3" key="1">
    <citation type="journal article" date="2021" name="Plant Biotechnol. J.">
        <title>Multi-omics assisted identification of the key and species-specific regulatory components of drought-tolerant mechanisms in Gossypium stocksii.</title>
        <authorList>
            <person name="Yu D."/>
            <person name="Ke L."/>
            <person name="Zhang D."/>
            <person name="Wu Y."/>
            <person name="Sun Y."/>
            <person name="Mei J."/>
            <person name="Sun J."/>
            <person name="Sun Y."/>
        </authorList>
    </citation>
    <scope>NUCLEOTIDE SEQUENCE [LARGE SCALE GENOMIC DNA]</scope>
    <source>
        <strain evidence="3">cv. E1</strain>
        <tissue evidence="2">Leaf</tissue>
    </source>
</reference>
<dbReference type="Proteomes" id="UP000828251">
    <property type="component" value="Unassembled WGS sequence"/>
</dbReference>
<sequence>MATLTHPKTLTMATVSHDLTIEILRGLSVKDLLRFQCVSKLWCSSINDSYFIKLHLSDSLKTNTNHSLILRKCGYDFVSFNYDSPKTTQRLNHPLGEQKKLLKILGSCNGLLALIDDDNRIFLWNPSTRKSQVLPSTEIDFSSESIFFPRSTYYGFGYDPISGDYKLVRMVQLHGNNNGYLHSEAKVYSLRSNCWRRIKDFCFYLILYRKFGTLANNALHWMVFKTPESWKQNLVGFDLGTEEFRFLELPDLCLDKLFCYDIKAMGGYNCLTATYRDSNDVVADVWIMKEYGVKESWVKLISWNQPHLLPCFPSVVVVPLAFSKNGDKVLFSSDVHTFVWYDLGSKKVEKVGIRDVPIIHDVDLYVQSLVPLNTHALMINNEMPPQVIFLP</sequence>
<dbReference type="Pfam" id="PF00646">
    <property type="entry name" value="F-box"/>
    <property type="match status" value="1"/>
</dbReference>
<dbReference type="Pfam" id="PF07734">
    <property type="entry name" value="FBA_1"/>
    <property type="match status" value="1"/>
</dbReference>
<gene>
    <name evidence="2" type="ORF">J1N35_012612</name>
</gene>
<dbReference type="SUPFAM" id="SSF81383">
    <property type="entry name" value="F-box domain"/>
    <property type="match status" value="1"/>
</dbReference>
<dbReference type="PANTHER" id="PTHR31672:SF13">
    <property type="entry name" value="F-BOX PROTEIN CPR30-LIKE"/>
    <property type="match status" value="1"/>
</dbReference>
<evidence type="ECO:0000313" key="2">
    <source>
        <dbReference type="EMBL" id="KAH1108844.1"/>
    </source>
</evidence>
<dbReference type="PANTHER" id="PTHR31672">
    <property type="entry name" value="BNACNNG10540D PROTEIN"/>
    <property type="match status" value="1"/>
</dbReference>
<dbReference type="InterPro" id="IPR001810">
    <property type="entry name" value="F-box_dom"/>
</dbReference>
<name>A0A9D3W4G6_9ROSI</name>
<keyword evidence="3" id="KW-1185">Reference proteome</keyword>
<dbReference type="AlphaFoldDB" id="A0A9D3W4G6"/>
<organism evidence="2 3">
    <name type="scientific">Gossypium stocksii</name>
    <dbReference type="NCBI Taxonomy" id="47602"/>
    <lineage>
        <taxon>Eukaryota</taxon>
        <taxon>Viridiplantae</taxon>
        <taxon>Streptophyta</taxon>
        <taxon>Embryophyta</taxon>
        <taxon>Tracheophyta</taxon>
        <taxon>Spermatophyta</taxon>
        <taxon>Magnoliopsida</taxon>
        <taxon>eudicotyledons</taxon>
        <taxon>Gunneridae</taxon>
        <taxon>Pentapetalae</taxon>
        <taxon>rosids</taxon>
        <taxon>malvids</taxon>
        <taxon>Malvales</taxon>
        <taxon>Malvaceae</taxon>
        <taxon>Malvoideae</taxon>
        <taxon>Gossypium</taxon>
    </lineage>
</organism>
<evidence type="ECO:0000313" key="3">
    <source>
        <dbReference type="Proteomes" id="UP000828251"/>
    </source>
</evidence>
<dbReference type="OrthoDB" id="591557at2759"/>
<dbReference type="InterPro" id="IPR011043">
    <property type="entry name" value="Gal_Oxase/kelch_b-propeller"/>
</dbReference>
<accession>A0A9D3W4G6</accession>
<dbReference type="SMART" id="SM00256">
    <property type="entry name" value="FBOX"/>
    <property type="match status" value="1"/>
</dbReference>
<dbReference type="InterPro" id="IPR017451">
    <property type="entry name" value="F-box-assoc_interact_dom"/>
</dbReference>
<comment type="caution">
    <text evidence="2">The sequence shown here is derived from an EMBL/GenBank/DDBJ whole genome shotgun (WGS) entry which is preliminary data.</text>
</comment>
<dbReference type="InterPro" id="IPR036047">
    <property type="entry name" value="F-box-like_dom_sf"/>
</dbReference>
<feature type="domain" description="F-box" evidence="1">
    <location>
        <begin position="15"/>
        <end position="55"/>
    </location>
</feature>